<evidence type="ECO:0000259" key="1">
    <source>
        <dbReference type="Pfam" id="PF13966"/>
    </source>
</evidence>
<feature type="non-terminal residue" evidence="2">
    <location>
        <position position="66"/>
    </location>
</feature>
<dbReference type="Pfam" id="PF13966">
    <property type="entry name" value="zf-RVT"/>
    <property type="match status" value="1"/>
</dbReference>
<dbReference type="Proteomes" id="UP000297245">
    <property type="component" value="Unassembled WGS sequence"/>
</dbReference>
<dbReference type="OrthoDB" id="3267074at2759"/>
<keyword evidence="3" id="KW-1185">Reference proteome</keyword>
<feature type="domain" description="Reverse transcriptase zinc-binding" evidence="1">
    <location>
        <begin position="10"/>
        <end position="63"/>
    </location>
</feature>
<organism evidence="2 3">
    <name type="scientific">Dendrothele bispora (strain CBS 962.96)</name>
    <dbReference type="NCBI Taxonomy" id="1314807"/>
    <lineage>
        <taxon>Eukaryota</taxon>
        <taxon>Fungi</taxon>
        <taxon>Dikarya</taxon>
        <taxon>Basidiomycota</taxon>
        <taxon>Agaricomycotina</taxon>
        <taxon>Agaricomycetes</taxon>
        <taxon>Agaricomycetidae</taxon>
        <taxon>Agaricales</taxon>
        <taxon>Agaricales incertae sedis</taxon>
        <taxon>Dendrothele</taxon>
    </lineage>
</organism>
<proteinExistence type="predicted"/>
<dbReference type="InterPro" id="IPR026960">
    <property type="entry name" value="RVT-Znf"/>
</dbReference>
<reference evidence="2 3" key="1">
    <citation type="journal article" date="2019" name="Nat. Ecol. Evol.">
        <title>Megaphylogeny resolves global patterns of mushroom evolution.</title>
        <authorList>
            <person name="Varga T."/>
            <person name="Krizsan K."/>
            <person name="Foldi C."/>
            <person name="Dima B."/>
            <person name="Sanchez-Garcia M."/>
            <person name="Sanchez-Ramirez S."/>
            <person name="Szollosi G.J."/>
            <person name="Szarkandi J.G."/>
            <person name="Papp V."/>
            <person name="Albert L."/>
            <person name="Andreopoulos W."/>
            <person name="Angelini C."/>
            <person name="Antonin V."/>
            <person name="Barry K.W."/>
            <person name="Bougher N.L."/>
            <person name="Buchanan P."/>
            <person name="Buyck B."/>
            <person name="Bense V."/>
            <person name="Catcheside P."/>
            <person name="Chovatia M."/>
            <person name="Cooper J."/>
            <person name="Damon W."/>
            <person name="Desjardin D."/>
            <person name="Finy P."/>
            <person name="Geml J."/>
            <person name="Haridas S."/>
            <person name="Hughes K."/>
            <person name="Justo A."/>
            <person name="Karasinski D."/>
            <person name="Kautmanova I."/>
            <person name="Kiss B."/>
            <person name="Kocsube S."/>
            <person name="Kotiranta H."/>
            <person name="LaButti K.M."/>
            <person name="Lechner B.E."/>
            <person name="Liimatainen K."/>
            <person name="Lipzen A."/>
            <person name="Lukacs Z."/>
            <person name="Mihaltcheva S."/>
            <person name="Morgado L.N."/>
            <person name="Niskanen T."/>
            <person name="Noordeloos M.E."/>
            <person name="Ohm R.A."/>
            <person name="Ortiz-Santana B."/>
            <person name="Ovrebo C."/>
            <person name="Racz N."/>
            <person name="Riley R."/>
            <person name="Savchenko A."/>
            <person name="Shiryaev A."/>
            <person name="Soop K."/>
            <person name="Spirin V."/>
            <person name="Szebenyi C."/>
            <person name="Tomsovsky M."/>
            <person name="Tulloss R.E."/>
            <person name="Uehling J."/>
            <person name="Grigoriev I.V."/>
            <person name="Vagvolgyi C."/>
            <person name="Papp T."/>
            <person name="Martin F.M."/>
            <person name="Miettinen O."/>
            <person name="Hibbett D.S."/>
            <person name="Nagy L.G."/>
        </authorList>
    </citation>
    <scope>NUCLEOTIDE SEQUENCE [LARGE SCALE GENOMIC DNA]</scope>
    <source>
        <strain evidence="2 3">CBS 962.96</strain>
    </source>
</reference>
<protein>
    <recommendedName>
        <fullName evidence="1">Reverse transcriptase zinc-binding domain-containing protein</fullName>
    </recommendedName>
</protein>
<dbReference type="AlphaFoldDB" id="A0A4S8LYL9"/>
<gene>
    <name evidence="2" type="ORF">K435DRAFT_591497</name>
</gene>
<evidence type="ECO:0000313" key="3">
    <source>
        <dbReference type="Proteomes" id="UP000297245"/>
    </source>
</evidence>
<sequence length="66" mass="7569">SETFKKLIADLPRKHTTILVQLCTGHIPLKRHLHRICRADTPICPCCRRHPETVQHFLLPCPAHAV</sequence>
<evidence type="ECO:0000313" key="2">
    <source>
        <dbReference type="EMBL" id="THU94581.1"/>
    </source>
</evidence>
<name>A0A4S8LYL9_DENBC</name>
<feature type="non-terminal residue" evidence="2">
    <location>
        <position position="1"/>
    </location>
</feature>
<dbReference type="EMBL" id="ML179220">
    <property type="protein sequence ID" value="THU94581.1"/>
    <property type="molecule type" value="Genomic_DNA"/>
</dbReference>
<accession>A0A4S8LYL9</accession>